<organism evidence="1 2">
    <name type="scientific">Stackebrandtia albiflava</name>
    <dbReference type="NCBI Taxonomy" id="406432"/>
    <lineage>
        <taxon>Bacteria</taxon>
        <taxon>Bacillati</taxon>
        <taxon>Actinomycetota</taxon>
        <taxon>Actinomycetes</taxon>
        <taxon>Glycomycetales</taxon>
        <taxon>Glycomycetaceae</taxon>
        <taxon>Stackebrandtia</taxon>
    </lineage>
</organism>
<dbReference type="AlphaFoldDB" id="A0A562V213"/>
<dbReference type="EMBL" id="VLLL01000006">
    <property type="protein sequence ID" value="TWJ11873.1"/>
    <property type="molecule type" value="Genomic_DNA"/>
</dbReference>
<proteinExistence type="predicted"/>
<accession>A0A562V213</accession>
<sequence>MDGNHRIRGEAVTVRRRPPAQISHGGREHWKDPFTGRRCWVCGERWPCDPAWRAAERAVGR</sequence>
<evidence type="ECO:0000313" key="2">
    <source>
        <dbReference type="Proteomes" id="UP000321617"/>
    </source>
</evidence>
<name>A0A562V213_9ACTN</name>
<reference evidence="1 2" key="1">
    <citation type="journal article" date="2013" name="Stand. Genomic Sci.">
        <title>Genomic Encyclopedia of Type Strains, Phase I: The one thousand microbial genomes (KMG-I) project.</title>
        <authorList>
            <person name="Kyrpides N.C."/>
            <person name="Woyke T."/>
            <person name="Eisen J.A."/>
            <person name="Garrity G."/>
            <person name="Lilburn T.G."/>
            <person name="Beck B.J."/>
            <person name="Whitman W.B."/>
            <person name="Hugenholtz P."/>
            <person name="Klenk H.P."/>
        </authorList>
    </citation>
    <scope>NUCLEOTIDE SEQUENCE [LARGE SCALE GENOMIC DNA]</scope>
    <source>
        <strain evidence="1 2">DSM 45044</strain>
    </source>
</reference>
<protein>
    <submittedName>
        <fullName evidence="1">Uncharacterized protein</fullName>
    </submittedName>
</protein>
<dbReference type="Proteomes" id="UP000321617">
    <property type="component" value="Unassembled WGS sequence"/>
</dbReference>
<keyword evidence="2" id="KW-1185">Reference proteome</keyword>
<comment type="caution">
    <text evidence="1">The sequence shown here is derived from an EMBL/GenBank/DDBJ whole genome shotgun (WGS) entry which is preliminary data.</text>
</comment>
<gene>
    <name evidence="1" type="ORF">LX16_2611</name>
</gene>
<evidence type="ECO:0000313" key="1">
    <source>
        <dbReference type="EMBL" id="TWJ11873.1"/>
    </source>
</evidence>